<reference evidence="14" key="2">
    <citation type="submission" date="2023-05" db="EMBL/GenBank/DDBJ databases">
        <authorList>
            <consortium name="Lawrence Berkeley National Laboratory"/>
            <person name="Steindorff A."/>
            <person name="Hensen N."/>
            <person name="Bonometti L."/>
            <person name="Westerberg I."/>
            <person name="Brannstrom I.O."/>
            <person name="Guillou S."/>
            <person name="Cros-Aarteil S."/>
            <person name="Calhoun S."/>
            <person name="Haridas S."/>
            <person name="Kuo A."/>
            <person name="Mondo S."/>
            <person name="Pangilinan J."/>
            <person name="Riley R."/>
            <person name="Labutti K."/>
            <person name="Andreopoulos B."/>
            <person name="Lipzen A."/>
            <person name="Chen C."/>
            <person name="Yanf M."/>
            <person name="Daum C."/>
            <person name="Ng V."/>
            <person name="Clum A."/>
            <person name="Ohm R."/>
            <person name="Martin F."/>
            <person name="Silar P."/>
            <person name="Natvig D."/>
            <person name="Lalanne C."/>
            <person name="Gautier V."/>
            <person name="Ament-Velasquez S.L."/>
            <person name="Kruys A."/>
            <person name="Hutchinson M.I."/>
            <person name="Powell A.J."/>
            <person name="Barry K."/>
            <person name="Miller A.N."/>
            <person name="Grigoriev I.V."/>
            <person name="Debuchy R."/>
            <person name="Gladieux P."/>
            <person name="Thoren M.H."/>
            <person name="Johannesson H."/>
        </authorList>
    </citation>
    <scope>NUCLEOTIDE SEQUENCE</scope>
    <source>
        <strain evidence="14">PSN309</strain>
    </source>
</reference>
<evidence type="ECO:0000313" key="14">
    <source>
        <dbReference type="EMBL" id="KAK4193198.1"/>
    </source>
</evidence>
<dbReference type="GO" id="GO:0046872">
    <property type="term" value="F:metal ion binding"/>
    <property type="evidence" value="ECO:0007669"/>
    <property type="project" value="UniProtKB-KW"/>
</dbReference>
<keyword evidence="6" id="KW-0479">Metal-binding</keyword>
<dbReference type="SUPFAM" id="SSF51556">
    <property type="entry name" value="Metallo-dependent hydrolases"/>
    <property type="match status" value="1"/>
</dbReference>
<evidence type="ECO:0000256" key="4">
    <source>
        <dbReference type="ARBA" id="ARBA00012365"/>
    </source>
</evidence>
<dbReference type="PANTHER" id="PTHR21240:SF27">
    <property type="entry name" value="2-AMINO-3-CARBOXYMUCONATE-6-SEMIALDEHYDE DECARBOXYLASE"/>
    <property type="match status" value="1"/>
</dbReference>
<feature type="domain" description="Amidohydrolase-related" evidence="13">
    <location>
        <begin position="52"/>
        <end position="400"/>
    </location>
</feature>
<comment type="caution">
    <text evidence="14">The sequence shown here is derived from an EMBL/GenBank/DDBJ whole genome shotgun (WGS) entry which is preliminary data.</text>
</comment>
<keyword evidence="7 11" id="KW-0210">Decarboxylase</keyword>
<feature type="region of interest" description="Disordered" evidence="12">
    <location>
        <begin position="59"/>
        <end position="86"/>
    </location>
</feature>
<dbReference type="Proteomes" id="UP001302126">
    <property type="component" value="Unassembled WGS sequence"/>
</dbReference>
<accession>A0AAN6X4G5</accession>
<evidence type="ECO:0000256" key="9">
    <source>
        <dbReference type="ARBA" id="ARBA00023239"/>
    </source>
</evidence>
<evidence type="ECO:0000256" key="8">
    <source>
        <dbReference type="ARBA" id="ARBA00022833"/>
    </source>
</evidence>
<keyword evidence="15" id="KW-1185">Reference proteome</keyword>
<dbReference type="GO" id="GO:0019748">
    <property type="term" value="P:secondary metabolic process"/>
    <property type="evidence" value="ECO:0007669"/>
    <property type="project" value="TreeGrafter"/>
</dbReference>
<evidence type="ECO:0000256" key="7">
    <source>
        <dbReference type="ARBA" id="ARBA00022793"/>
    </source>
</evidence>
<keyword evidence="8" id="KW-0862">Zinc</keyword>
<evidence type="ECO:0000256" key="6">
    <source>
        <dbReference type="ARBA" id="ARBA00022723"/>
    </source>
</evidence>
<dbReference type="EC" id="4.1.1.45" evidence="4"/>
<dbReference type="InterPro" id="IPR032465">
    <property type="entry name" value="ACMSD"/>
</dbReference>
<dbReference type="Pfam" id="PF04909">
    <property type="entry name" value="Amidohydro_2"/>
    <property type="match status" value="1"/>
</dbReference>
<proteinExistence type="inferred from homology"/>
<dbReference type="GO" id="GO:0016787">
    <property type="term" value="F:hydrolase activity"/>
    <property type="evidence" value="ECO:0007669"/>
    <property type="project" value="InterPro"/>
</dbReference>
<dbReference type="Gene3D" id="3.20.20.140">
    <property type="entry name" value="Metal-dependent hydrolases"/>
    <property type="match status" value="1"/>
</dbReference>
<comment type="pathway">
    <text evidence="1">Secondary metabolite metabolism; quinolate metabolism.</text>
</comment>
<evidence type="ECO:0000259" key="13">
    <source>
        <dbReference type="Pfam" id="PF04909"/>
    </source>
</evidence>
<feature type="compositionally biased region" description="Low complexity" evidence="12">
    <location>
        <begin position="12"/>
        <end position="33"/>
    </location>
</feature>
<keyword evidence="9 11" id="KW-0456">Lyase</keyword>
<comment type="subunit">
    <text evidence="3">Monomer.</text>
</comment>
<organism evidence="14 15">
    <name type="scientific">Podospora australis</name>
    <dbReference type="NCBI Taxonomy" id="1536484"/>
    <lineage>
        <taxon>Eukaryota</taxon>
        <taxon>Fungi</taxon>
        <taxon>Dikarya</taxon>
        <taxon>Ascomycota</taxon>
        <taxon>Pezizomycotina</taxon>
        <taxon>Sordariomycetes</taxon>
        <taxon>Sordariomycetidae</taxon>
        <taxon>Sordariales</taxon>
        <taxon>Podosporaceae</taxon>
        <taxon>Podospora</taxon>
    </lineage>
</organism>
<evidence type="ECO:0000256" key="1">
    <source>
        <dbReference type="ARBA" id="ARBA00005079"/>
    </source>
</evidence>
<dbReference type="GO" id="GO:0001760">
    <property type="term" value="F:aminocarboxymuconate-semialdehyde decarboxylase activity"/>
    <property type="evidence" value="ECO:0007669"/>
    <property type="project" value="UniProtKB-EC"/>
</dbReference>
<reference evidence="14" key="1">
    <citation type="journal article" date="2023" name="Mol. Phylogenet. Evol.">
        <title>Genome-scale phylogeny and comparative genomics of the fungal order Sordariales.</title>
        <authorList>
            <person name="Hensen N."/>
            <person name="Bonometti L."/>
            <person name="Westerberg I."/>
            <person name="Brannstrom I.O."/>
            <person name="Guillou S."/>
            <person name="Cros-Aarteil S."/>
            <person name="Calhoun S."/>
            <person name="Haridas S."/>
            <person name="Kuo A."/>
            <person name="Mondo S."/>
            <person name="Pangilinan J."/>
            <person name="Riley R."/>
            <person name="LaButti K."/>
            <person name="Andreopoulos B."/>
            <person name="Lipzen A."/>
            <person name="Chen C."/>
            <person name="Yan M."/>
            <person name="Daum C."/>
            <person name="Ng V."/>
            <person name="Clum A."/>
            <person name="Steindorff A."/>
            <person name="Ohm R.A."/>
            <person name="Martin F."/>
            <person name="Silar P."/>
            <person name="Natvig D.O."/>
            <person name="Lalanne C."/>
            <person name="Gautier V."/>
            <person name="Ament-Velasquez S.L."/>
            <person name="Kruys A."/>
            <person name="Hutchinson M.I."/>
            <person name="Powell A.J."/>
            <person name="Barry K."/>
            <person name="Miller A.N."/>
            <person name="Grigoriev I.V."/>
            <person name="Debuchy R."/>
            <person name="Gladieux P."/>
            <person name="Hiltunen Thoren M."/>
            <person name="Johannesson H."/>
        </authorList>
    </citation>
    <scope>NUCLEOTIDE SEQUENCE</scope>
    <source>
        <strain evidence="14">PSN309</strain>
    </source>
</reference>
<dbReference type="GO" id="GO:0005829">
    <property type="term" value="C:cytosol"/>
    <property type="evidence" value="ECO:0007669"/>
    <property type="project" value="TreeGrafter"/>
</dbReference>
<gene>
    <name evidence="14" type="ORF">QBC35DRAFT_480894</name>
</gene>
<evidence type="ECO:0000256" key="3">
    <source>
        <dbReference type="ARBA" id="ARBA00011245"/>
    </source>
</evidence>
<evidence type="ECO:0000256" key="11">
    <source>
        <dbReference type="RuleBase" id="RU366045"/>
    </source>
</evidence>
<dbReference type="InterPro" id="IPR006680">
    <property type="entry name" value="Amidohydro-rel"/>
</dbReference>
<dbReference type="EMBL" id="MU864351">
    <property type="protein sequence ID" value="KAK4193198.1"/>
    <property type="molecule type" value="Genomic_DNA"/>
</dbReference>
<evidence type="ECO:0000256" key="2">
    <source>
        <dbReference type="ARBA" id="ARBA00005871"/>
    </source>
</evidence>
<evidence type="ECO:0000256" key="12">
    <source>
        <dbReference type="SAM" id="MobiDB-lite"/>
    </source>
</evidence>
<dbReference type="PANTHER" id="PTHR21240">
    <property type="entry name" value="2-AMINO-3-CARBOXYLMUCONATE-6-SEMIALDEHYDE DECARBOXYLASE"/>
    <property type="match status" value="1"/>
</dbReference>
<sequence length="493" mass="54123">MGPAQNLPGCCSPSSSPSSLTTSSSLSSSPSDSLGHHYQHGARNSAASLYRIDMHTHIMPSSLPEPSSSPSESDADSSYPWPSFRPSPTVPGDIDMYVGESFFRRVQPNCHDPFVRLQEMDKAGVDVQVLSTVPVLFCYDAPLAPAVSLAQHLNDHISQICTSFPDRFVGLGTVPLQDISATISELKRLKTMPGMKGVQIGTSISPSIHLDHPSLDSFWKTCEELDLPVFVHPLGYALPRENKARWADYWASWLVGMPAETALAIHSLTSSGILVKYPGLRICFAHGGGAYPALLGRIQHGYECRPDLVAVNAQGVSPKEHLGKRGQIFLDSLMHDPDLMEYTLKKLGQNGARRVLLGSDYPFPLGEVPVAGEMVLDDEKVLTWEEKAGILGRNTISFLKLGREFEEKFEERLKAATAEMRMKMREKEIPEPIPAGWGQWEQQQNDENEGGLGIKIKDDAGGDGDIIRKVGRQDRLVIRDHDWELSSVSSGSL</sequence>
<feature type="region of interest" description="Disordered" evidence="12">
    <location>
        <begin position="1"/>
        <end position="40"/>
    </location>
</feature>
<evidence type="ECO:0000313" key="15">
    <source>
        <dbReference type="Proteomes" id="UP001302126"/>
    </source>
</evidence>
<dbReference type="InterPro" id="IPR032466">
    <property type="entry name" value="Metal_Hydrolase"/>
</dbReference>
<feature type="region of interest" description="Disordered" evidence="12">
    <location>
        <begin position="433"/>
        <end position="462"/>
    </location>
</feature>
<evidence type="ECO:0000256" key="5">
    <source>
        <dbReference type="ARBA" id="ARBA00021214"/>
    </source>
</evidence>
<feature type="compositionally biased region" description="Low complexity" evidence="12">
    <location>
        <begin position="60"/>
        <end position="80"/>
    </location>
</feature>
<name>A0AAN6X4G5_9PEZI</name>
<evidence type="ECO:0000256" key="10">
    <source>
        <dbReference type="ARBA" id="ARBA00031120"/>
    </source>
</evidence>
<dbReference type="AlphaFoldDB" id="A0AAN6X4G5"/>
<comment type="similarity">
    <text evidence="2">Belongs to the metallo-dependent hydrolases superfamily. ACMSD family.</text>
</comment>
<protein>
    <recommendedName>
        <fullName evidence="5">2-amino-3-carboxymuconate-6-semialdehyde decarboxylase</fullName>
        <ecNumber evidence="4">4.1.1.45</ecNumber>
    </recommendedName>
    <alternativeName>
        <fullName evidence="10">Picolinate carboxylase</fullName>
    </alternativeName>
</protein>